<protein>
    <submittedName>
        <fullName evidence="1">Uncharacterized protein</fullName>
    </submittedName>
</protein>
<organism evidence="1 2">
    <name type="scientific">Branchiibius hedensis</name>
    <dbReference type="NCBI Taxonomy" id="672460"/>
    <lineage>
        <taxon>Bacteria</taxon>
        <taxon>Bacillati</taxon>
        <taxon>Actinomycetota</taxon>
        <taxon>Actinomycetes</taxon>
        <taxon>Micrococcales</taxon>
        <taxon>Dermacoccaceae</taxon>
        <taxon>Branchiibius</taxon>
    </lineage>
</organism>
<dbReference type="EMBL" id="UESZ01000001">
    <property type="protein sequence ID" value="SSA34307.1"/>
    <property type="molecule type" value="Genomic_DNA"/>
</dbReference>
<gene>
    <name evidence="1" type="ORF">SAMN04489750_1621</name>
</gene>
<dbReference type="Proteomes" id="UP000250028">
    <property type="component" value="Unassembled WGS sequence"/>
</dbReference>
<reference evidence="2" key="1">
    <citation type="submission" date="2016-10" db="EMBL/GenBank/DDBJ databases">
        <authorList>
            <person name="Varghese N."/>
            <person name="Submissions S."/>
        </authorList>
    </citation>
    <scope>NUCLEOTIDE SEQUENCE [LARGE SCALE GENOMIC DNA]</scope>
    <source>
        <strain evidence="2">DSM 22951</strain>
    </source>
</reference>
<name>A0A2Y8ZWQ4_9MICO</name>
<evidence type="ECO:0000313" key="2">
    <source>
        <dbReference type="Proteomes" id="UP000250028"/>
    </source>
</evidence>
<accession>A0A2Y8ZWQ4</accession>
<dbReference type="AlphaFoldDB" id="A0A2Y8ZWQ4"/>
<evidence type="ECO:0000313" key="1">
    <source>
        <dbReference type="EMBL" id="SSA34307.1"/>
    </source>
</evidence>
<sequence>MDKRPRSWVVTSLLADESFVNWLNQVSSLNDGGQCLAFGFDSDQPALAIKHALQAHEGVTCAVIMIDKGAIEARIIVHHSGVEAAEASVLDPGTTVGDFFGLMRLYEGEEHAWEVAEGLAAVGASEFTSRIATPA</sequence>
<keyword evidence="2" id="KW-1185">Reference proteome</keyword>
<proteinExistence type="predicted"/>